<gene>
    <name evidence="1" type="ORF">BN536_02154</name>
</gene>
<reference evidence="1" key="1">
    <citation type="submission" date="2012-11" db="EMBL/GenBank/DDBJ databases">
        <title>Dependencies among metagenomic species, viruses, plasmids and units of genetic variation.</title>
        <authorList>
            <person name="Nielsen H.B."/>
            <person name="Almeida M."/>
            <person name="Juncker A.S."/>
            <person name="Rasmussen S."/>
            <person name="Li J."/>
            <person name="Sunagawa S."/>
            <person name="Plichta D."/>
            <person name="Gautier L."/>
            <person name="Le Chatelier E."/>
            <person name="Peletier E."/>
            <person name="Bonde I."/>
            <person name="Nielsen T."/>
            <person name="Manichanh C."/>
            <person name="Arumugam M."/>
            <person name="Batto J."/>
            <person name="Santos M.B.Q.D."/>
            <person name="Blom N."/>
            <person name="Borruel N."/>
            <person name="Burgdorf K.S."/>
            <person name="Boumezbeur F."/>
            <person name="Casellas F."/>
            <person name="Dore J."/>
            <person name="Guarner F."/>
            <person name="Hansen T."/>
            <person name="Hildebrand F."/>
            <person name="Kaas R.S."/>
            <person name="Kennedy S."/>
            <person name="Kristiansen K."/>
            <person name="Kultima J.R."/>
            <person name="Leonard P."/>
            <person name="Levenez F."/>
            <person name="Lund O."/>
            <person name="Moumen B."/>
            <person name="Le Paslier D."/>
            <person name="Pons N."/>
            <person name="Pedersen O."/>
            <person name="Prifti E."/>
            <person name="Qin J."/>
            <person name="Raes J."/>
            <person name="Tap J."/>
            <person name="Tims S."/>
            <person name="Ussery D.W."/>
            <person name="Yamada T."/>
            <person name="MetaHit consortium"/>
            <person name="Renault P."/>
            <person name="Sicheritz-Ponten T."/>
            <person name="Bork P."/>
            <person name="Wang J."/>
            <person name="Brunak S."/>
            <person name="Ehrlich S.D."/>
        </authorList>
    </citation>
    <scope>NUCLEOTIDE SEQUENCE [LARGE SCALE GENOMIC DNA]</scope>
</reference>
<accession>R5W3V0</accession>
<organism evidence="1 2">
    <name type="scientific">Phocaeicola plebeius CAG:211</name>
    <dbReference type="NCBI Taxonomy" id="1263052"/>
    <lineage>
        <taxon>Bacteria</taxon>
        <taxon>Pseudomonadati</taxon>
        <taxon>Bacteroidota</taxon>
        <taxon>Bacteroidia</taxon>
        <taxon>Bacteroidales</taxon>
        <taxon>Bacteroidaceae</taxon>
        <taxon>Phocaeicola</taxon>
    </lineage>
</organism>
<dbReference type="Proteomes" id="UP000018372">
    <property type="component" value="Unassembled WGS sequence"/>
</dbReference>
<dbReference type="RefSeq" id="WP_022054343.1">
    <property type="nucleotide sequence ID" value="NZ_HF998179.1"/>
</dbReference>
<sequence>MAYIKRGEFKDYRIWKDNGEWAGFIAYANATVNNPEVPIDEKLDVHLRGNEVHVYYKGGRILKITSRTKNFDSNYFYLKREHQNIPRTWMEFMANDKQAELRKRKIEKEQCLSVAEAKKVFEDLKAKSDGLMKIETPEVYFKEAGKVMDKWNQELLEESNGSHEERLLQQKISVCNRKREETDFIVIDIEFSVTDDESVSYHSEVYSHPRFDIIAVQPGKNFRLAVIELKKGIGATGLQGDGSFNKNMKSGVQDHIAKFKDTLGSDKGYREFVQEMEGVLSAKVEFGILPKELEGVKIPVEKPEFYLAYAGSEMERFKKACDEIGQPCICIMDEQKPLLKL</sequence>
<name>R5W3V0_9BACT</name>
<dbReference type="EMBL" id="CBAT010000139">
    <property type="protein sequence ID" value="CCZ87377.1"/>
    <property type="molecule type" value="Genomic_DNA"/>
</dbReference>
<dbReference type="AlphaFoldDB" id="R5W3V0"/>
<comment type="caution">
    <text evidence="1">The sequence shown here is derived from an EMBL/GenBank/DDBJ whole genome shotgun (WGS) entry which is preliminary data.</text>
</comment>
<proteinExistence type="predicted"/>
<evidence type="ECO:0000313" key="2">
    <source>
        <dbReference type="Proteomes" id="UP000018372"/>
    </source>
</evidence>
<protein>
    <submittedName>
        <fullName evidence="1">Uncharacterized protein</fullName>
    </submittedName>
</protein>
<evidence type="ECO:0000313" key="1">
    <source>
        <dbReference type="EMBL" id="CCZ87377.1"/>
    </source>
</evidence>